<dbReference type="RefSeq" id="WP_016542013.1">
    <property type="nucleotide sequence ID" value="NZ_ASQH01000014.1"/>
</dbReference>
<dbReference type="EMBL" id="ATGG01000027">
    <property type="protein sequence ID" value="EPF75006.1"/>
    <property type="molecule type" value="Genomic_DNA"/>
</dbReference>
<gene>
    <name evidence="1" type="ORF">F957_03202</name>
</gene>
<keyword evidence="2" id="KW-1185">Reference proteome</keyword>
<name>A0A829HFM6_9GAMM</name>
<evidence type="ECO:0000313" key="1">
    <source>
        <dbReference type="EMBL" id="EPF75006.1"/>
    </source>
</evidence>
<evidence type="ECO:0000313" key="2">
    <source>
        <dbReference type="Proteomes" id="UP000014523"/>
    </source>
</evidence>
<dbReference type="Proteomes" id="UP000014523">
    <property type="component" value="Unassembled WGS sequence"/>
</dbReference>
<dbReference type="AlphaFoldDB" id="A0A829HFM6"/>
<proteinExistence type="predicted"/>
<organism evidence="1 2">
    <name type="scientific">Acinetobacter gyllenbergii CIP 110306 = MTCC 11365</name>
    <dbReference type="NCBI Taxonomy" id="1217657"/>
    <lineage>
        <taxon>Bacteria</taxon>
        <taxon>Pseudomonadati</taxon>
        <taxon>Pseudomonadota</taxon>
        <taxon>Gammaproteobacteria</taxon>
        <taxon>Moraxellales</taxon>
        <taxon>Moraxellaceae</taxon>
        <taxon>Acinetobacter</taxon>
    </lineage>
</organism>
<accession>A0A829HFM6</accession>
<reference evidence="1 2" key="1">
    <citation type="submission" date="2013-06" db="EMBL/GenBank/DDBJ databases">
        <title>The Genome Sequence of Acinetobacter gyllenbergii CIP 110306.</title>
        <authorList>
            <consortium name="The Broad Institute Genome Sequencing Platform"/>
            <consortium name="The Broad Institute Genome Sequencing Center for Infectious Disease"/>
            <person name="Cerqueira G."/>
            <person name="Feldgarden M."/>
            <person name="Courvalin P."/>
            <person name="Perichon B."/>
            <person name="Grillot-Courvalin C."/>
            <person name="Clermont D."/>
            <person name="Rocha E."/>
            <person name="Yoon E.-J."/>
            <person name="Nemec A."/>
            <person name="Young S.K."/>
            <person name="Zeng Q."/>
            <person name="Gargeya S."/>
            <person name="Fitzgerald M."/>
            <person name="Abouelleil A."/>
            <person name="Alvarado L."/>
            <person name="Berlin A.M."/>
            <person name="Chapman S.B."/>
            <person name="Dewar J."/>
            <person name="Goldberg J."/>
            <person name="Griggs A."/>
            <person name="Gujja S."/>
            <person name="Hansen M."/>
            <person name="Howarth C."/>
            <person name="Imamovic A."/>
            <person name="Larimer J."/>
            <person name="McCowan C."/>
            <person name="Murphy C."/>
            <person name="Pearson M."/>
            <person name="Priest M."/>
            <person name="Roberts A."/>
            <person name="Saif S."/>
            <person name="Shea T."/>
            <person name="Sykes S."/>
            <person name="Wortman J."/>
            <person name="Nusbaum C."/>
            <person name="Birren B."/>
        </authorList>
    </citation>
    <scope>NUCLEOTIDE SEQUENCE [LARGE SCALE GENOMIC DNA]</scope>
    <source>
        <strain evidence="1 2">CIP 110306</strain>
    </source>
</reference>
<protein>
    <submittedName>
        <fullName evidence="1">Uncharacterized protein</fullName>
    </submittedName>
</protein>
<comment type="caution">
    <text evidence="1">The sequence shown here is derived from an EMBL/GenBank/DDBJ whole genome shotgun (WGS) entry which is preliminary data.</text>
</comment>
<sequence>MSKSVLLAELNAMIDHYFIRNGSQPTQILLGYKAYTELMQDQSFANEIKNSALDPNKRKYKKLKIKVTKDDHQLELE</sequence>